<comment type="subcellular location">
    <subcellularLocation>
        <location evidence="1">Cell outer membrane</location>
    </subcellularLocation>
</comment>
<dbReference type="InterPro" id="IPR008969">
    <property type="entry name" value="CarboxyPept-like_regulatory"/>
</dbReference>
<dbReference type="SUPFAM" id="SSF49464">
    <property type="entry name" value="Carboxypeptidase regulatory domain-like"/>
    <property type="match status" value="1"/>
</dbReference>
<dbReference type="Proteomes" id="UP000253319">
    <property type="component" value="Unassembled WGS sequence"/>
</dbReference>
<dbReference type="Pfam" id="PF00691">
    <property type="entry name" value="OmpA"/>
    <property type="match status" value="1"/>
</dbReference>
<evidence type="ECO:0000256" key="3">
    <source>
        <dbReference type="ARBA" id="ARBA00023237"/>
    </source>
</evidence>
<dbReference type="InterPro" id="IPR006664">
    <property type="entry name" value="OMP_bac"/>
</dbReference>
<feature type="chain" id="PRO_5016604537" description="OmpA-like domain-containing protein" evidence="5">
    <location>
        <begin position="20"/>
        <end position="692"/>
    </location>
</feature>
<evidence type="ECO:0000313" key="8">
    <source>
        <dbReference type="Proteomes" id="UP000253319"/>
    </source>
</evidence>
<organism evidence="7 8">
    <name type="scientific">Flavobacterium tibetense</name>
    <dbReference type="NCBI Taxonomy" id="2233533"/>
    <lineage>
        <taxon>Bacteria</taxon>
        <taxon>Pseudomonadati</taxon>
        <taxon>Bacteroidota</taxon>
        <taxon>Flavobacteriia</taxon>
        <taxon>Flavobacteriales</taxon>
        <taxon>Flavobacteriaceae</taxon>
        <taxon>Flavobacterium</taxon>
    </lineage>
</organism>
<dbReference type="CDD" id="cd07185">
    <property type="entry name" value="OmpA_C-like"/>
    <property type="match status" value="1"/>
</dbReference>
<dbReference type="Gene3D" id="3.30.1330.60">
    <property type="entry name" value="OmpA-like domain"/>
    <property type="match status" value="1"/>
</dbReference>
<evidence type="ECO:0000259" key="6">
    <source>
        <dbReference type="PROSITE" id="PS51123"/>
    </source>
</evidence>
<name>A0A365P4B3_9FLAO</name>
<dbReference type="Gene3D" id="2.60.120.560">
    <property type="entry name" value="Exo-inulinase, domain 1"/>
    <property type="match status" value="1"/>
</dbReference>
<dbReference type="GO" id="GO:0009279">
    <property type="term" value="C:cell outer membrane"/>
    <property type="evidence" value="ECO:0007669"/>
    <property type="project" value="UniProtKB-SubCell"/>
</dbReference>
<evidence type="ECO:0000256" key="4">
    <source>
        <dbReference type="PROSITE-ProRule" id="PRU00473"/>
    </source>
</evidence>
<feature type="domain" description="OmpA-like" evidence="6">
    <location>
        <begin position="576"/>
        <end position="692"/>
    </location>
</feature>
<dbReference type="Gene3D" id="2.60.40.1120">
    <property type="entry name" value="Carboxypeptidase-like, regulatory domain"/>
    <property type="match status" value="1"/>
</dbReference>
<dbReference type="OrthoDB" id="9809364at2"/>
<evidence type="ECO:0000256" key="2">
    <source>
        <dbReference type="ARBA" id="ARBA00023136"/>
    </source>
</evidence>
<feature type="signal peptide" evidence="5">
    <location>
        <begin position="1"/>
        <end position="19"/>
    </location>
</feature>
<dbReference type="InterPro" id="IPR036737">
    <property type="entry name" value="OmpA-like_sf"/>
</dbReference>
<reference evidence="7 8" key="1">
    <citation type="submission" date="2018-06" db="EMBL/GenBank/DDBJ databases">
        <title>Flavobacterium tibetense sp. nov., isolated from a wetland YonghuCo on Tibetan Plateau.</title>
        <authorList>
            <person name="Xing P."/>
            <person name="Phurbu D."/>
            <person name="Lu H."/>
        </authorList>
    </citation>
    <scope>NUCLEOTIDE SEQUENCE [LARGE SCALE GENOMIC DNA]</scope>
    <source>
        <strain evidence="7 8">YH5</strain>
    </source>
</reference>
<dbReference type="Pfam" id="PF07676">
    <property type="entry name" value="PD40"/>
    <property type="match status" value="1"/>
</dbReference>
<protein>
    <recommendedName>
        <fullName evidence="6">OmpA-like domain-containing protein</fullName>
    </recommendedName>
</protein>
<dbReference type="PROSITE" id="PS51123">
    <property type="entry name" value="OMPA_2"/>
    <property type="match status" value="1"/>
</dbReference>
<evidence type="ECO:0000256" key="1">
    <source>
        <dbReference type="ARBA" id="ARBA00004442"/>
    </source>
</evidence>
<comment type="caution">
    <text evidence="7">The sequence shown here is derived from an EMBL/GenBank/DDBJ whole genome shotgun (WGS) entry which is preliminary data.</text>
</comment>
<evidence type="ECO:0000256" key="5">
    <source>
        <dbReference type="SAM" id="SignalP"/>
    </source>
</evidence>
<dbReference type="InterPro" id="IPR006665">
    <property type="entry name" value="OmpA-like"/>
</dbReference>
<keyword evidence="5" id="KW-0732">Signal</keyword>
<dbReference type="SUPFAM" id="SSF82171">
    <property type="entry name" value="DPP6 N-terminal domain-like"/>
    <property type="match status" value="1"/>
</dbReference>
<dbReference type="InterPro" id="IPR050330">
    <property type="entry name" value="Bact_OuterMem_StrucFunc"/>
</dbReference>
<dbReference type="AlphaFoldDB" id="A0A365P4B3"/>
<dbReference type="PRINTS" id="PR01021">
    <property type="entry name" value="OMPADOMAIN"/>
</dbReference>
<dbReference type="PANTHER" id="PTHR30329:SF21">
    <property type="entry name" value="LIPOPROTEIN YIAD-RELATED"/>
    <property type="match status" value="1"/>
</dbReference>
<dbReference type="SUPFAM" id="SSF103088">
    <property type="entry name" value="OmpA-like"/>
    <property type="match status" value="1"/>
</dbReference>
<proteinExistence type="predicted"/>
<dbReference type="EMBL" id="QLST01000002">
    <property type="protein sequence ID" value="RBA29427.1"/>
    <property type="molecule type" value="Genomic_DNA"/>
</dbReference>
<dbReference type="PANTHER" id="PTHR30329">
    <property type="entry name" value="STATOR ELEMENT OF FLAGELLAR MOTOR COMPLEX"/>
    <property type="match status" value="1"/>
</dbReference>
<evidence type="ECO:0000313" key="7">
    <source>
        <dbReference type="EMBL" id="RBA29427.1"/>
    </source>
</evidence>
<dbReference type="InterPro" id="IPR011659">
    <property type="entry name" value="WD40"/>
</dbReference>
<keyword evidence="3" id="KW-0998">Cell outer membrane</keyword>
<accession>A0A365P4B3</accession>
<gene>
    <name evidence="7" type="ORF">DPN68_01925</name>
</gene>
<dbReference type="RefSeq" id="WP_113987910.1">
    <property type="nucleotide sequence ID" value="NZ_QLST01000002.1"/>
</dbReference>
<keyword evidence="8" id="KW-1185">Reference proteome</keyword>
<sequence>MKNFYSFLLGLFIVSTAAAQNVVFHDTFDDDKNNWTTTKDDYASYIKKGELIIENKSTNGAKWHLYKLGINSDEVDFDIEASIKVLSASKDTDTYGLVWSGYNDNSYYNVVRLTPDKQVQLYQYQKDKFDYYRPWSKEKYINGYKKTNRIKVVKRANITRIYINDNLVHQTGQNFYFGNKIGFILDAKMTIAIEEVKVTEFPKKIRVVDSYNPNLKIEKLPEIISSKEYEETNPVVSADGTILYVDRKYCDLNIGGAEKDDIWYSVKDVNGNWTPLKNIGRPLNNEGHNFVISSSPDNNTLLIGNTYKPDGSSKGSGVSISNRTIDGWEIPKEMVIKNYENKSKFVAYFLTSDNKHLLMSLERSEGYGLKDLYVSFRENDNTWSTPKNLGNVINTFEEDVNPFLASDGKTLYFASRGHEGYGGYDLFVSKRLDDTWTNWSIPENLGNVINTPGTELSIFLAAKGDKAYISRSKDIWEVTNTVKQDPVVLVKGKVYDAKTKQVLSAPIVYNNLKTNKELGTAISDPKTGSYSIVLPYGNLYSFMAEKSGYYAVTENVDVTNLTEYKEINVDLYLNPIEKGQTIRLNNIFFESGKFDLLSESFAELDKLFNILKENKKLQIEIAGHTDAVGSDSSNMTLSNNRANSVMNYLIAKGIDKSRLSAKGYGETKFIATNDTEEGKQLNRRVEFSILDL</sequence>
<keyword evidence="2 4" id="KW-0472">Membrane</keyword>